<evidence type="ECO:0000313" key="3">
    <source>
        <dbReference type="Proteomes" id="UP001215598"/>
    </source>
</evidence>
<evidence type="ECO:0000313" key="2">
    <source>
        <dbReference type="EMBL" id="KAJ7737502.1"/>
    </source>
</evidence>
<accession>A0AAD7IAA0</accession>
<organism evidence="2 3">
    <name type="scientific">Mycena metata</name>
    <dbReference type="NCBI Taxonomy" id="1033252"/>
    <lineage>
        <taxon>Eukaryota</taxon>
        <taxon>Fungi</taxon>
        <taxon>Dikarya</taxon>
        <taxon>Basidiomycota</taxon>
        <taxon>Agaricomycotina</taxon>
        <taxon>Agaricomycetes</taxon>
        <taxon>Agaricomycetidae</taxon>
        <taxon>Agaricales</taxon>
        <taxon>Marasmiineae</taxon>
        <taxon>Mycenaceae</taxon>
        <taxon>Mycena</taxon>
    </lineage>
</organism>
<feature type="region of interest" description="Disordered" evidence="1">
    <location>
        <begin position="195"/>
        <end position="231"/>
    </location>
</feature>
<protein>
    <submittedName>
        <fullName evidence="2">Uncharacterized protein</fullName>
    </submittedName>
</protein>
<name>A0AAD7IAA0_9AGAR</name>
<reference evidence="2" key="1">
    <citation type="submission" date="2023-03" db="EMBL/GenBank/DDBJ databases">
        <title>Massive genome expansion in bonnet fungi (Mycena s.s.) driven by repeated elements and novel gene families across ecological guilds.</title>
        <authorList>
            <consortium name="Lawrence Berkeley National Laboratory"/>
            <person name="Harder C.B."/>
            <person name="Miyauchi S."/>
            <person name="Viragh M."/>
            <person name="Kuo A."/>
            <person name="Thoen E."/>
            <person name="Andreopoulos B."/>
            <person name="Lu D."/>
            <person name="Skrede I."/>
            <person name="Drula E."/>
            <person name="Henrissat B."/>
            <person name="Morin E."/>
            <person name="Kohler A."/>
            <person name="Barry K."/>
            <person name="LaButti K."/>
            <person name="Morin E."/>
            <person name="Salamov A."/>
            <person name="Lipzen A."/>
            <person name="Mereny Z."/>
            <person name="Hegedus B."/>
            <person name="Baldrian P."/>
            <person name="Stursova M."/>
            <person name="Weitz H."/>
            <person name="Taylor A."/>
            <person name="Grigoriev I.V."/>
            <person name="Nagy L.G."/>
            <person name="Martin F."/>
            <person name="Kauserud H."/>
        </authorList>
    </citation>
    <scope>NUCLEOTIDE SEQUENCE</scope>
    <source>
        <strain evidence="2">CBHHK182m</strain>
    </source>
</reference>
<evidence type="ECO:0000256" key="1">
    <source>
        <dbReference type="SAM" id="MobiDB-lite"/>
    </source>
</evidence>
<dbReference type="InterPro" id="IPR046521">
    <property type="entry name" value="DUF6698"/>
</dbReference>
<gene>
    <name evidence="2" type="ORF">B0H16DRAFT_1891612</name>
</gene>
<feature type="region of interest" description="Disordered" evidence="1">
    <location>
        <begin position="1"/>
        <end position="67"/>
    </location>
</feature>
<feature type="compositionally biased region" description="Pro residues" evidence="1">
    <location>
        <begin position="197"/>
        <end position="208"/>
    </location>
</feature>
<dbReference type="AlphaFoldDB" id="A0AAD7IAA0"/>
<comment type="caution">
    <text evidence="2">The sequence shown here is derived from an EMBL/GenBank/DDBJ whole genome shotgun (WGS) entry which is preliminary data.</text>
</comment>
<dbReference type="Proteomes" id="UP001215598">
    <property type="component" value="Unassembled WGS sequence"/>
</dbReference>
<feature type="compositionally biased region" description="Basic and acidic residues" evidence="1">
    <location>
        <begin position="21"/>
        <end position="42"/>
    </location>
</feature>
<dbReference type="Pfam" id="PF20414">
    <property type="entry name" value="DUF6698"/>
    <property type="match status" value="1"/>
</dbReference>
<dbReference type="EMBL" id="JARKIB010000116">
    <property type="protein sequence ID" value="KAJ7737502.1"/>
    <property type="molecule type" value="Genomic_DNA"/>
</dbReference>
<keyword evidence="3" id="KW-1185">Reference proteome</keyword>
<proteinExistence type="predicted"/>
<sequence>MPDTVPSSSSSNTGGSAPADTGDRDTTPSLEELQRRARERVKAALVASDAATGKKRKASDGDDDEGTYQWYGRNLVRSCGIFTRIHTIVEYGVKTELATLDDEAGPPPPPTAEEKRLWDSWEIIKNTIPGFGDDMIDLGGDIRLRKTACGKIQRGLKGSRGDDCGGLKTEIIDYLLPPGPVKLLPRVVRKFGSFTGPLPPPPPPPPGEKPAIPVLNPPIPKRGKKAPRGMNHPVTAAALRPIKYPDTEETYTKIRDNDEEYPVVSSLLPAFMYPAGHQYNEDDLEDGLLDNHILRAAAKHVGKGKVPPLPPFAAPGRQWGRQQGRQFIGNLENLG</sequence>